<accession>A0A7K1XYB0</accession>
<feature type="domain" description="ABC3 transporter permease C-terminal" evidence="7">
    <location>
        <begin position="678"/>
        <end position="790"/>
    </location>
</feature>
<comment type="caution">
    <text evidence="9">The sequence shown here is derived from an EMBL/GenBank/DDBJ whole genome shotgun (WGS) entry which is preliminary data.</text>
</comment>
<feature type="domain" description="ABC3 transporter permease C-terminal" evidence="7">
    <location>
        <begin position="289"/>
        <end position="406"/>
    </location>
</feature>
<feature type="transmembrane region" description="Helical" evidence="6">
    <location>
        <begin position="339"/>
        <end position="360"/>
    </location>
</feature>
<protein>
    <submittedName>
        <fullName evidence="9">FtsX-like permease family protein</fullName>
    </submittedName>
</protein>
<dbReference type="PANTHER" id="PTHR30572">
    <property type="entry name" value="MEMBRANE COMPONENT OF TRANSPORTER-RELATED"/>
    <property type="match status" value="1"/>
</dbReference>
<evidence type="ECO:0000256" key="1">
    <source>
        <dbReference type="ARBA" id="ARBA00004651"/>
    </source>
</evidence>
<comment type="subcellular location">
    <subcellularLocation>
        <location evidence="1">Cell membrane</location>
        <topology evidence="1">Multi-pass membrane protein</topology>
    </subcellularLocation>
</comment>
<feature type="domain" description="MacB-like periplasmic core" evidence="8">
    <location>
        <begin position="20"/>
        <end position="235"/>
    </location>
</feature>
<dbReference type="InterPro" id="IPR025857">
    <property type="entry name" value="MacB_PCD"/>
</dbReference>
<feature type="domain" description="MacB-like periplasmic core" evidence="8">
    <location>
        <begin position="472"/>
        <end position="603"/>
    </location>
</feature>
<dbReference type="InterPro" id="IPR050250">
    <property type="entry name" value="Macrolide_Exporter_MacB"/>
</dbReference>
<dbReference type="EMBL" id="WVHS01000002">
    <property type="protein sequence ID" value="MXV15985.1"/>
    <property type="molecule type" value="Genomic_DNA"/>
</dbReference>
<dbReference type="AlphaFoldDB" id="A0A7K1XYB0"/>
<dbReference type="Proteomes" id="UP000451233">
    <property type="component" value="Unassembled WGS sequence"/>
</dbReference>
<dbReference type="PANTHER" id="PTHR30572:SF18">
    <property type="entry name" value="ABC-TYPE MACROLIDE FAMILY EXPORT SYSTEM PERMEASE COMPONENT 2"/>
    <property type="match status" value="1"/>
</dbReference>
<feature type="transmembrane region" description="Helical" evidence="6">
    <location>
        <begin position="719"/>
        <end position="741"/>
    </location>
</feature>
<organism evidence="9 10">
    <name type="scientific">Hufsiella ginkgonis</name>
    <dbReference type="NCBI Taxonomy" id="2695274"/>
    <lineage>
        <taxon>Bacteria</taxon>
        <taxon>Pseudomonadati</taxon>
        <taxon>Bacteroidota</taxon>
        <taxon>Sphingobacteriia</taxon>
        <taxon>Sphingobacteriales</taxon>
        <taxon>Sphingobacteriaceae</taxon>
        <taxon>Hufsiella</taxon>
    </lineage>
</organism>
<sequence>MIKSYLRSAWRNTWKNKVFSAINIAGLAVGMAACITILLFVSYERSFDNFHAKNLYRLNEVQKFPGMLASQKVALSMYPMGPALKSDFPEILNFTRVSWGQQYQVTYQEKRLFLPQALAVDSTFLQLFDFKLVKGNRATVLQKPNSLVLTQAAAQKLFGDTDPVGKTVTHYATDTVGFVVTGVLADVPQNSQIQFDAIYPISTNYQSWMNRWGGNWLNTYFELAPGTSLASLEKKFPSFLKRHMNADQATYYELFMLPLTDVHGGSADIGLDYLNFQKFDKKTTALFTIIAFIVLAIAAINFMNLSTARSAERAREVGVRKSIGAKRSQLAGQFLGETLMLAMMALLIAIGLVELALPYINGLSLRDLHFPLFTNVKVLLTVLGGTALLGLVSGIYPALFLSSVQPVKVLKGVTDTGGGKSSLRNMLVVGQFTSAVFLMIATIFVVKQLHFMKDKDPGFVRSQVVTIPLSRVTSQKYALLKQELLGNSLISGVTGSIDNLGSHLDQGGVIFKYGNDPVREITATGLIVDHDYLDLYGIQLREGKNFSHEKSANGREYIINEAMAKELLKDHPKAALSTLIGKQFGVDSLGKITGIAKDFNFNSMHHKIETLYMFNQSDWGFRYMSVKINGQKAKESLAFIKQTWQAIQPDFPFEYQFLDDHFEEVYQADNQVSKIVSLLAGLAIFISCLGLFGLASYSAEKRVKEIGVRKVLGASVRNIVALLAGHFIKLVLISNLIAWPIAWYAISKWLEGFAYRIEVSWLVFAAIALVSVLIAMITISFQSVKAAIANPVRSLRSE</sequence>
<evidence type="ECO:0000256" key="6">
    <source>
        <dbReference type="SAM" id="Phobius"/>
    </source>
</evidence>
<keyword evidence="2" id="KW-1003">Cell membrane</keyword>
<proteinExistence type="predicted"/>
<keyword evidence="5 6" id="KW-0472">Membrane</keyword>
<dbReference type="Pfam" id="PF12704">
    <property type="entry name" value="MacB_PCD"/>
    <property type="match status" value="2"/>
</dbReference>
<feature type="transmembrane region" description="Helical" evidence="6">
    <location>
        <begin position="425"/>
        <end position="446"/>
    </location>
</feature>
<feature type="transmembrane region" description="Helical" evidence="6">
    <location>
        <begin position="380"/>
        <end position="404"/>
    </location>
</feature>
<evidence type="ECO:0000313" key="9">
    <source>
        <dbReference type="EMBL" id="MXV15985.1"/>
    </source>
</evidence>
<reference evidence="9 10" key="1">
    <citation type="submission" date="2019-11" db="EMBL/GenBank/DDBJ databases">
        <title>Pedobacter sp. HMF7056 Genome sequencing and assembly.</title>
        <authorList>
            <person name="Kang H."/>
            <person name="Kim H."/>
            <person name="Joh K."/>
        </authorList>
    </citation>
    <scope>NUCLEOTIDE SEQUENCE [LARGE SCALE GENOMIC DNA]</scope>
    <source>
        <strain evidence="9 10">HMF7056</strain>
    </source>
</reference>
<evidence type="ECO:0000256" key="4">
    <source>
        <dbReference type="ARBA" id="ARBA00022989"/>
    </source>
</evidence>
<feature type="transmembrane region" description="Helical" evidence="6">
    <location>
        <begin position="21"/>
        <end position="43"/>
    </location>
</feature>
<evidence type="ECO:0000256" key="2">
    <source>
        <dbReference type="ARBA" id="ARBA00022475"/>
    </source>
</evidence>
<dbReference type="InterPro" id="IPR003838">
    <property type="entry name" value="ABC3_permease_C"/>
</dbReference>
<dbReference type="PROSITE" id="PS51257">
    <property type="entry name" value="PROKAR_LIPOPROTEIN"/>
    <property type="match status" value="1"/>
</dbReference>
<keyword evidence="10" id="KW-1185">Reference proteome</keyword>
<dbReference type="RefSeq" id="WP_160906948.1">
    <property type="nucleotide sequence ID" value="NZ_WVHS01000002.1"/>
</dbReference>
<dbReference type="GO" id="GO:0005886">
    <property type="term" value="C:plasma membrane"/>
    <property type="evidence" value="ECO:0007669"/>
    <property type="project" value="UniProtKB-SubCell"/>
</dbReference>
<feature type="transmembrane region" description="Helical" evidence="6">
    <location>
        <begin position="675"/>
        <end position="698"/>
    </location>
</feature>
<name>A0A7K1XYB0_9SPHI</name>
<keyword evidence="3 6" id="KW-0812">Transmembrane</keyword>
<gene>
    <name evidence="9" type="ORF">GS398_11780</name>
</gene>
<dbReference type="Pfam" id="PF02687">
    <property type="entry name" value="FtsX"/>
    <property type="match status" value="2"/>
</dbReference>
<evidence type="ECO:0000256" key="3">
    <source>
        <dbReference type="ARBA" id="ARBA00022692"/>
    </source>
</evidence>
<evidence type="ECO:0000256" key="5">
    <source>
        <dbReference type="ARBA" id="ARBA00023136"/>
    </source>
</evidence>
<dbReference type="GO" id="GO:0022857">
    <property type="term" value="F:transmembrane transporter activity"/>
    <property type="evidence" value="ECO:0007669"/>
    <property type="project" value="TreeGrafter"/>
</dbReference>
<evidence type="ECO:0000259" key="8">
    <source>
        <dbReference type="Pfam" id="PF12704"/>
    </source>
</evidence>
<evidence type="ECO:0000259" key="7">
    <source>
        <dbReference type="Pfam" id="PF02687"/>
    </source>
</evidence>
<feature type="transmembrane region" description="Helical" evidence="6">
    <location>
        <begin position="761"/>
        <end position="781"/>
    </location>
</feature>
<keyword evidence="4 6" id="KW-1133">Transmembrane helix</keyword>
<evidence type="ECO:0000313" key="10">
    <source>
        <dbReference type="Proteomes" id="UP000451233"/>
    </source>
</evidence>
<feature type="transmembrane region" description="Helical" evidence="6">
    <location>
        <begin position="285"/>
        <end position="305"/>
    </location>
</feature>